<name>A0A392QWG4_9FABA</name>
<protein>
    <submittedName>
        <fullName evidence="1">PHD finger protein MALE MEIOCYTE DEATH 1-like</fullName>
    </submittedName>
</protein>
<dbReference type="Proteomes" id="UP000265520">
    <property type="component" value="Unassembled WGS sequence"/>
</dbReference>
<reference evidence="1 2" key="1">
    <citation type="journal article" date="2018" name="Front. Plant Sci.">
        <title>Red Clover (Trifolium pratense) and Zigzag Clover (T. medium) - A Picture of Genomic Similarities and Differences.</title>
        <authorList>
            <person name="Dluhosova J."/>
            <person name="Istvanek J."/>
            <person name="Nedelnik J."/>
            <person name="Repkova J."/>
        </authorList>
    </citation>
    <scope>NUCLEOTIDE SEQUENCE [LARGE SCALE GENOMIC DNA]</scope>
    <source>
        <strain evidence="2">cv. 10/8</strain>
        <tissue evidence="1">Leaf</tissue>
    </source>
</reference>
<dbReference type="AlphaFoldDB" id="A0A392QWG4"/>
<organism evidence="1 2">
    <name type="scientific">Trifolium medium</name>
    <dbReference type="NCBI Taxonomy" id="97028"/>
    <lineage>
        <taxon>Eukaryota</taxon>
        <taxon>Viridiplantae</taxon>
        <taxon>Streptophyta</taxon>
        <taxon>Embryophyta</taxon>
        <taxon>Tracheophyta</taxon>
        <taxon>Spermatophyta</taxon>
        <taxon>Magnoliopsida</taxon>
        <taxon>eudicotyledons</taxon>
        <taxon>Gunneridae</taxon>
        <taxon>Pentapetalae</taxon>
        <taxon>rosids</taxon>
        <taxon>fabids</taxon>
        <taxon>Fabales</taxon>
        <taxon>Fabaceae</taxon>
        <taxon>Papilionoideae</taxon>
        <taxon>50 kb inversion clade</taxon>
        <taxon>NPAAA clade</taxon>
        <taxon>Hologalegina</taxon>
        <taxon>IRL clade</taxon>
        <taxon>Trifolieae</taxon>
        <taxon>Trifolium</taxon>
    </lineage>
</organism>
<accession>A0A392QWG4</accession>
<dbReference type="EMBL" id="LXQA010162402">
    <property type="protein sequence ID" value="MCI27930.1"/>
    <property type="molecule type" value="Genomic_DNA"/>
</dbReference>
<keyword evidence="2" id="KW-1185">Reference proteome</keyword>
<comment type="caution">
    <text evidence="1">The sequence shown here is derived from an EMBL/GenBank/DDBJ whole genome shotgun (WGS) entry which is preliminary data.</text>
</comment>
<evidence type="ECO:0000313" key="1">
    <source>
        <dbReference type="EMBL" id="MCI27930.1"/>
    </source>
</evidence>
<proteinExistence type="predicted"/>
<sequence length="67" mass="7864">MSFSMIDVCKKRKRWPKIFRLQSFADPGCPIAPSGSFRENVRLFLQEAGELEDYTVMGNPLWFVFKF</sequence>
<evidence type="ECO:0000313" key="2">
    <source>
        <dbReference type="Proteomes" id="UP000265520"/>
    </source>
</evidence>